<keyword evidence="2" id="KW-0813">Transport</keyword>
<dbReference type="Pfam" id="PF21486">
    <property type="entry name" value="NUP120_helical"/>
    <property type="match status" value="1"/>
</dbReference>
<feature type="domain" description="Nucleoporin nup120-like HEAT repeat" evidence="6">
    <location>
        <begin position="837"/>
        <end position="1007"/>
    </location>
</feature>
<dbReference type="InterPro" id="IPR021717">
    <property type="entry name" value="Nucleoporin_Nup160"/>
</dbReference>
<dbReference type="AlphaFoldDB" id="A0A8H8RNN7"/>
<evidence type="ECO:0000313" key="8">
    <source>
        <dbReference type="Proteomes" id="UP000462212"/>
    </source>
</evidence>
<feature type="domain" description="Nucleoporin Nup120/160 beta-propeller" evidence="4">
    <location>
        <begin position="81"/>
        <end position="571"/>
    </location>
</feature>
<dbReference type="GO" id="GO:0005643">
    <property type="term" value="C:nuclear pore"/>
    <property type="evidence" value="ECO:0007669"/>
    <property type="project" value="TreeGrafter"/>
</dbReference>
<comment type="caution">
    <text evidence="7">The sequence shown here is derived from an EMBL/GenBank/DDBJ whole genome shotgun (WGS) entry which is preliminary data.</text>
</comment>
<dbReference type="OrthoDB" id="67716at2759"/>
<dbReference type="PANTHER" id="PTHR21286">
    <property type="entry name" value="NUCLEAR PORE COMPLEX PROTEIN NUP160"/>
    <property type="match status" value="1"/>
</dbReference>
<sequence>METPPTVYTYRETRLDLDSSIQDSTVAIRLPAPGAPWSSRTAQRRPHLVEIPVAEDEDQFRQRHLATAASIYHRVHHKSPRSFLWRILEDGKVLSIRAVDVSRQPNVADANLTLRLSFPSRILPTCVALSDSDAHDVLSVFVMTESKYIYTLNLRPDHFRKPSSTEDNVGDWCKSYSQSSLTFKVCHRLVALAADVLLLSFTNGELIRLTRKSGGDGSEWEDRHFNEGGWGNNLRSFMPASLQSSNSIHPSTATAMTSVTLNDMLYCFTVTLDHRLRIWNFIKSKIVYMEDLLGEELQGPENAKRIDPENSQLIRVYSENEDTALCVTYSPLGAGQFKFWRVSSEGDGNLRLIDLFPDNVLEPQRNTPVAWTMADFALVLDKADINNFTLWILWKNNTASRIQKLLFESGPESQVRNAWREAWVDMVPENLEGDSLKPAAHSGDSSDVVDQWLQFILCPGKFTRATIETSLILCAQSPGHQVIQKNATLPERMCSAIASAASLNRTLDGKMDYKQFRNTTNTQWGSFYKELQLLDKKRGEALSMVIDPQGGMPLVVSADGIVAVRECSGLERVWYNNKEAVVRGDDEFLARPIFAASTFREQFSIQVQQSCKGMLLEEIFEEPSLTDLARMRMFYDMCDFSNEIGEIQYNELVKNLGGDFKEFTLDVCNDILQLMAPVADIEKRPLELPLAEFGNKMVLKGVQKTVELHQKTCFDFLVLLVFIEAEINNGEEGTQFETAAVFRQLVFTFKRLELIKWLVSTQISLPLPKTERSNSITEKASKKQTPKMETITILEALLRHLFSLDLKEREVMPKAVTEVLLTICDPESEFELHPALIQCFLLKHDRPDLAMEFSKFAGQDAFSFYIQGRVHLANNDPETAATFFRKAAFGISYQDSKHGTDNHSAGYLDEIEKHALNAGLPKYYAHIVSLYDQQNSFSFVIDFARLSLQFIPPGNEDIALRSDMYNRLFTSAIQTARFDIAYASLSLFTDHAVQHSSLRKLVIKMCETSYASQLIDLPFIGLQDSVDEILAQKCHSIVDVNVGIPYHKILYAWRIKRGDFRGAASVALERLQRLQQSGDGDRGDGLETPVTRQYISLINALSCVDPKQAWILSEELPVKPGQNKNGGAQAKRTVVTLEDVRMEYQAELDRIAAIDNNQFAFDGGDEMDVL</sequence>
<proteinExistence type="predicted"/>
<accession>A0A8H8RNN7</accession>
<reference evidence="7 8" key="1">
    <citation type="submission" date="2018-05" db="EMBL/GenBank/DDBJ databases">
        <title>Genome sequencing and assembly of the regulated plant pathogen Lachnellula willkommii and related sister species for the development of diagnostic species identification markers.</title>
        <authorList>
            <person name="Giroux E."/>
            <person name="Bilodeau G."/>
        </authorList>
    </citation>
    <scope>NUCLEOTIDE SEQUENCE [LARGE SCALE GENOMIC DNA]</scope>
    <source>
        <strain evidence="7 8">CBS 197.66</strain>
    </source>
</reference>
<dbReference type="Pfam" id="PF23300">
    <property type="entry name" value="HEAT_Nup120"/>
    <property type="match status" value="1"/>
</dbReference>
<dbReference type="InterPro" id="IPR048884">
    <property type="entry name" value="Nup120_helical"/>
</dbReference>
<evidence type="ECO:0000259" key="5">
    <source>
        <dbReference type="Pfam" id="PF21486"/>
    </source>
</evidence>
<dbReference type="EMBL" id="QGMJ01000348">
    <property type="protein sequence ID" value="TVY37466.1"/>
    <property type="molecule type" value="Genomic_DNA"/>
</dbReference>
<keyword evidence="3" id="KW-0539">Nucleus</keyword>
<dbReference type="GO" id="GO:0017056">
    <property type="term" value="F:structural constituent of nuclear pore"/>
    <property type="evidence" value="ECO:0007669"/>
    <property type="project" value="TreeGrafter"/>
</dbReference>
<dbReference type="Pfam" id="PF11715">
    <property type="entry name" value="Beta-prop_Nup120_160"/>
    <property type="match status" value="1"/>
</dbReference>
<evidence type="ECO:0000256" key="2">
    <source>
        <dbReference type="ARBA" id="ARBA00022448"/>
    </source>
</evidence>
<comment type="subcellular location">
    <subcellularLocation>
        <location evidence="1">Nucleus</location>
    </subcellularLocation>
</comment>
<feature type="domain" description="Nucleoporin Nup120 helical" evidence="5">
    <location>
        <begin position="615"/>
        <end position="745"/>
    </location>
</feature>
<keyword evidence="8" id="KW-1185">Reference proteome</keyword>
<evidence type="ECO:0000259" key="6">
    <source>
        <dbReference type="Pfam" id="PF23300"/>
    </source>
</evidence>
<name>A0A8H8RNN7_9HELO</name>
<protein>
    <submittedName>
        <fullName evidence="7">Nucleoporin</fullName>
    </submittedName>
</protein>
<dbReference type="Proteomes" id="UP000462212">
    <property type="component" value="Unassembled WGS sequence"/>
</dbReference>
<gene>
    <name evidence="7" type="primary">NUP120</name>
    <name evidence="7" type="ORF">LSUB1_G002706</name>
</gene>
<dbReference type="InterPro" id="IPR059141">
    <property type="entry name" value="Beta-prop_Nup120_160"/>
</dbReference>
<dbReference type="InterPro" id="IPR056548">
    <property type="entry name" value="HEAT_Nup120"/>
</dbReference>
<evidence type="ECO:0000259" key="4">
    <source>
        <dbReference type="Pfam" id="PF11715"/>
    </source>
</evidence>
<evidence type="ECO:0000313" key="7">
    <source>
        <dbReference type="EMBL" id="TVY37466.1"/>
    </source>
</evidence>
<evidence type="ECO:0000256" key="1">
    <source>
        <dbReference type="ARBA" id="ARBA00004123"/>
    </source>
</evidence>
<dbReference type="PANTHER" id="PTHR21286:SF0">
    <property type="entry name" value="NUCLEAR PORE COMPLEX PROTEIN NUP160"/>
    <property type="match status" value="1"/>
</dbReference>
<evidence type="ECO:0000256" key="3">
    <source>
        <dbReference type="ARBA" id="ARBA00023242"/>
    </source>
</evidence>
<organism evidence="7 8">
    <name type="scientific">Lachnellula subtilissima</name>
    <dbReference type="NCBI Taxonomy" id="602034"/>
    <lineage>
        <taxon>Eukaryota</taxon>
        <taxon>Fungi</taxon>
        <taxon>Dikarya</taxon>
        <taxon>Ascomycota</taxon>
        <taxon>Pezizomycotina</taxon>
        <taxon>Leotiomycetes</taxon>
        <taxon>Helotiales</taxon>
        <taxon>Lachnaceae</taxon>
        <taxon>Lachnellula</taxon>
    </lineage>
</organism>